<feature type="region of interest" description="Disordered" evidence="1">
    <location>
        <begin position="188"/>
        <end position="222"/>
    </location>
</feature>
<keyword evidence="3" id="KW-1185">Reference proteome</keyword>
<gene>
    <name evidence="2" type="ORF">PCOR1329_LOCUS34993</name>
</gene>
<feature type="compositionally biased region" description="Polar residues" evidence="1">
    <location>
        <begin position="258"/>
        <end position="277"/>
    </location>
</feature>
<comment type="caution">
    <text evidence="2">The sequence shown here is derived from an EMBL/GenBank/DDBJ whole genome shotgun (WGS) entry which is preliminary data.</text>
</comment>
<accession>A0ABN9T2S7</accession>
<feature type="region of interest" description="Disordered" evidence="1">
    <location>
        <begin position="62"/>
        <end position="109"/>
    </location>
</feature>
<feature type="compositionally biased region" description="Polar residues" evidence="1">
    <location>
        <begin position="212"/>
        <end position="222"/>
    </location>
</feature>
<proteinExistence type="predicted"/>
<evidence type="ECO:0000313" key="3">
    <source>
        <dbReference type="Proteomes" id="UP001189429"/>
    </source>
</evidence>
<feature type="region of interest" description="Disordered" evidence="1">
    <location>
        <begin position="254"/>
        <end position="277"/>
    </location>
</feature>
<feature type="compositionally biased region" description="Basic residues" evidence="1">
    <location>
        <begin position="64"/>
        <end position="77"/>
    </location>
</feature>
<organism evidence="2 3">
    <name type="scientific">Prorocentrum cordatum</name>
    <dbReference type="NCBI Taxonomy" id="2364126"/>
    <lineage>
        <taxon>Eukaryota</taxon>
        <taxon>Sar</taxon>
        <taxon>Alveolata</taxon>
        <taxon>Dinophyceae</taxon>
        <taxon>Prorocentrales</taxon>
        <taxon>Prorocentraceae</taxon>
        <taxon>Prorocentrum</taxon>
    </lineage>
</organism>
<sequence>MAPQNALVPPALQGGRCSSRVDRAAALDLLGASGASSGDLVADRVSCGGSVGDWNKPARTNWRALRRRRRRRRRRRMRDGGGAHGRSGQRPAQERAEGAPWHTDGGARRPTLSRMMRGSERCCAAALLAVAARMRSTPPLPERRAAHAGGGGERRARRIRHKACKPPLAANARTTWASPPPWRCHHSLPVPVAPSRCSGPRSSSRESKRCSLRNSTVPGTQSQVQGLGSALVLALVQECWCRRLGSAAHRFWKHRSPTRQSLSPASTCAAPTTRGSS</sequence>
<reference evidence="2" key="1">
    <citation type="submission" date="2023-10" db="EMBL/GenBank/DDBJ databases">
        <authorList>
            <person name="Chen Y."/>
            <person name="Shah S."/>
            <person name="Dougan E. K."/>
            <person name="Thang M."/>
            <person name="Chan C."/>
        </authorList>
    </citation>
    <scope>NUCLEOTIDE SEQUENCE [LARGE SCALE GENOMIC DNA]</scope>
</reference>
<dbReference type="EMBL" id="CAUYUJ010014282">
    <property type="protein sequence ID" value="CAK0839279.1"/>
    <property type="molecule type" value="Genomic_DNA"/>
</dbReference>
<feature type="region of interest" description="Disordered" evidence="1">
    <location>
        <begin position="138"/>
        <end position="159"/>
    </location>
</feature>
<evidence type="ECO:0000313" key="2">
    <source>
        <dbReference type="EMBL" id="CAK0839279.1"/>
    </source>
</evidence>
<evidence type="ECO:0000256" key="1">
    <source>
        <dbReference type="SAM" id="MobiDB-lite"/>
    </source>
</evidence>
<name>A0ABN9T2S7_9DINO</name>
<dbReference type="Proteomes" id="UP001189429">
    <property type="component" value="Unassembled WGS sequence"/>
</dbReference>
<protein>
    <submittedName>
        <fullName evidence="2">Uncharacterized protein</fullName>
    </submittedName>
</protein>